<dbReference type="InterPro" id="IPR029035">
    <property type="entry name" value="DHS-like_NAD/FAD-binding_dom"/>
</dbReference>
<evidence type="ECO:0000259" key="8">
    <source>
        <dbReference type="Pfam" id="PF02776"/>
    </source>
</evidence>
<name>A0A409VUX0_9AGAR</name>
<accession>A0A409VUX0</accession>
<evidence type="ECO:0008006" key="11">
    <source>
        <dbReference type="Google" id="ProtNLM"/>
    </source>
</evidence>
<evidence type="ECO:0000256" key="5">
    <source>
        <dbReference type="RuleBase" id="RU362132"/>
    </source>
</evidence>
<dbReference type="GO" id="GO:0003984">
    <property type="term" value="F:acetolactate synthase activity"/>
    <property type="evidence" value="ECO:0007669"/>
    <property type="project" value="TreeGrafter"/>
</dbReference>
<dbReference type="Proteomes" id="UP000284706">
    <property type="component" value="Unassembled WGS sequence"/>
</dbReference>
<dbReference type="SUPFAM" id="SSF52518">
    <property type="entry name" value="Thiamin diphosphate-binding fold (THDP-binding)"/>
    <property type="match status" value="2"/>
</dbReference>
<dbReference type="Pfam" id="PF00205">
    <property type="entry name" value="TPP_enzyme_M"/>
    <property type="match status" value="1"/>
</dbReference>
<dbReference type="Pfam" id="PF02775">
    <property type="entry name" value="TPP_enzyme_C"/>
    <property type="match status" value="1"/>
</dbReference>
<dbReference type="Gene3D" id="3.40.50.1220">
    <property type="entry name" value="TPP-binding domain"/>
    <property type="match status" value="1"/>
</dbReference>
<dbReference type="GO" id="GO:0030976">
    <property type="term" value="F:thiamine pyrophosphate binding"/>
    <property type="evidence" value="ECO:0007669"/>
    <property type="project" value="InterPro"/>
</dbReference>
<keyword evidence="4" id="KW-0496">Mitochondrion</keyword>
<sequence>MDAPPSIYTTSSLFLRTLARAGITHAFANWGSDHPALLEDLERQRVGNGDSQPTIVTCPNEMVALSAAQGFAQATGKPAAVIVHVDVGTQALAGAVHNVDRSRTPVLIYAGASPIGQDGEQKGSRNEWIMWLQDVPDQSAILRQYMRHTSQIGGAKTVEKSVKRALQMFATLFDCLLLSTYLPFRSATSDPKGPVYLWARREVMEEEVALSALDAVSGMTGWPTIERSALSASATTRIADALLTASSPLIVTSHIGRSPSAVSALASLASLLSIPVISTCPSTVNIPFSHPSYVGVTFLSPDTHWEKLQGVDVILILECDLPWIPGNEKPLEEARVFIVDGSDPLKINIGQWHVDAEIICRADGGVAAKQIETELLRMGVRHPGEKWDLDISIDDNFLEEKAKFRRETLEKNHARLVASLDEAEESTSVLLSRKAVKPGEANAYNRVHFSVSNVIGILRRVIETLTPSKGVNTLVLNETISNYPAVWSHLRPEVPGNVISSGGSSLGWALGAAVGASLGTRTSGSLNGQDGHDLVVAIVGDGSYMFGVPSSAYWMARRYNTPFLTIVLNNGGWKSPKLSMLGVHPIGHGSKASGDQLSVGFGPDCPDYAEIAVAASAGWAWGARIGGSDASSLGADVGSKLLKDLDDVIKKAVRVVLEERRCAVLDCILPPI</sequence>
<comment type="similarity">
    <text evidence="2 5">Belongs to the TPP enzyme family.</text>
</comment>
<dbReference type="GO" id="GO:0005948">
    <property type="term" value="C:acetolactate synthase complex"/>
    <property type="evidence" value="ECO:0007669"/>
    <property type="project" value="TreeGrafter"/>
</dbReference>
<proteinExistence type="inferred from homology"/>
<evidence type="ECO:0000256" key="2">
    <source>
        <dbReference type="ARBA" id="ARBA00007812"/>
    </source>
</evidence>
<dbReference type="EMBL" id="NHYE01005554">
    <property type="protein sequence ID" value="PPQ70054.1"/>
    <property type="molecule type" value="Genomic_DNA"/>
</dbReference>
<feature type="domain" description="Thiamine pyrophosphate enzyme central" evidence="6">
    <location>
        <begin position="236"/>
        <end position="344"/>
    </location>
</feature>
<feature type="domain" description="Thiamine pyrophosphate enzyme TPP-binding" evidence="7">
    <location>
        <begin position="486"/>
        <end position="665"/>
    </location>
</feature>
<dbReference type="InterPro" id="IPR011766">
    <property type="entry name" value="TPP_enzyme_TPP-bd"/>
</dbReference>
<evidence type="ECO:0000313" key="10">
    <source>
        <dbReference type="Proteomes" id="UP000284706"/>
    </source>
</evidence>
<evidence type="ECO:0000256" key="4">
    <source>
        <dbReference type="ARBA" id="ARBA00023128"/>
    </source>
</evidence>
<dbReference type="PANTHER" id="PTHR18968:SF164">
    <property type="entry name" value="PYRUVATE DECARBOXYLASE"/>
    <property type="match status" value="1"/>
</dbReference>
<dbReference type="SUPFAM" id="SSF52467">
    <property type="entry name" value="DHS-like NAD/FAD-binding domain"/>
    <property type="match status" value="1"/>
</dbReference>
<protein>
    <recommendedName>
        <fullName evidence="11">Thiamine pyrophosphate enzyme TPP-binding domain-containing protein</fullName>
    </recommendedName>
</protein>
<dbReference type="InterPro" id="IPR029061">
    <property type="entry name" value="THDP-binding"/>
</dbReference>
<evidence type="ECO:0000256" key="1">
    <source>
        <dbReference type="ARBA" id="ARBA00004173"/>
    </source>
</evidence>
<dbReference type="GO" id="GO:0005739">
    <property type="term" value="C:mitochondrion"/>
    <property type="evidence" value="ECO:0007669"/>
    <property type="project" value="UniProtKB-SubCell"/>
</dbReference>
<dbReference type="GO" id="GO:0009097">
    <property type="term" value="P:isoleucine biosynthetic process"/>
    <property type="evidence" value="ECO:0007669"/>
    <property type="project" value="TreeGrafter"/>
</dbReference>
<evidence type="ECO:0000259" key="7">
    <source>
        <dbReference type="Pfam" id="PF02775"/>
    </source>
</evidence>
<evidence type="ECO:0000259" key="6">
    <source>
        <dbReference type="Pfam" id="PF00205"/>
    </source>
</evidence>
<dbReference type="InterPro" id="IPR012000">
    <property type="entry name" value="Thiamin_PyroP_enz_cen_dom"/>
</dbReference>
<dbReference type="CDD" id="cd07035">
    <property type="entry name" value="TPP_PYR_POX_like"/>
    <property type="match status" value="1"/>
</dbReference>
<evidence type="ECO:0000256" key="3">
    <source>
        <dbReference type="ARBA" id="ARBA00023052"/>
    </source>
</evidence>
<organism evidence="9 10">
    <name type="scientific">Gymnopilus dilepis</name>
    <dbReference type="NCBI Taxonomy" id="231916"/>
    <lineage>
        <taxon>Eukaryota</taxon>
        <taxon>Fungi</taxon>
        <taxon>Dikarya</taxon>
        <taxon>Basidiomycota</taxon>
        <taxon>Agaricomycotina</taxon>
        <taxon>Agaricomycetes</taxon>
        <taxon>Agaricomycetidae</taxon>
        <taxon>Agaricales</taxon>
        <taxon>Agaricineae</taxon>
        <taxon>Hymenogastraceae</taxon>
        <taxon>Gymnopilus</taxon>
    </lineage>
</organism>
<dbReference type="GO" id="GO:0009099">
    <property type="term" value="P:L-valine biosynthetic process"/>
    <property type="evidence" value="ECO:0007669"/>
    <property type="project" value="TreeGrafter"/>
</dbReference>
<keyword evidence="10" id="KW-1185">Reference proteome</keyword>
<dbReference type="OrthoDB" id="2867507at2759"/>
<evidence type="ECO:0000313" key="9">
    <source>
        <dbReference type="EMBL" id="PPQ70054.1"/>
    </source>
</evidence>
<gene>
    <name evidence="9" type="ORF">CVT26_013378</name>
</gene>
<dbReference type="InParanoid" id="A0A409VUX0"/>
<dbReference type="STRING" id="231916.A0A409VUX0"/>
<dbReference type="AlphaFoldDB" id="A0A409VUX0"/>
<feature type="domain" description="Thiamine pyrophosphate enzyme N-terminal TPP-binding" evidence="8">
    <location>
        <begin position="9"/>
        <end position="129"/>
    </location>
</feature>
<keyword evidence="3 5" id="KW-0786">Thiamine pyrophosphate</keyword>
<dbReference type="PANTHER" id="PTHR18968">
    <property type="entry name" value="THIAMINE PYROPHOSPHATE ENZYMES"/>
    <property type="match status" value="1"/>
</dbReference>
<dbReference type="CDD" id="cd02002">
    <property type="entry name" value="TPP_BFDC"/>
    <property type="match status" value="1"/>
</dbReference>
<dbReference type="GO" id="GO:0050660">
    <property type="term" value="F:flavin adenine dinucleotide binding"/>
    <property type="evidence" value="ECO:0007669"/>
    <property type="project" value="TreeGrafter"/>
</dbReference>
<comment type="caution">
    <text evidence="9">The sequence shown here is derived from an EMBL/GenBank/DDBJ whole genome shotgun (WGS) entry which is preliminary data.</text>
</comment>
<dbReference type="Pfam" id="PF02776">
    <property type="entry name" value="TPP_enzyme_N"/>
    <property type="match status" value="1"/>
</dbReference>
<dbReference type="Gene3D" id="3.40.50.970">
    <property type="match status" value="2"/>
</dbReference>
<comment type="subcellular location">
    <subcellularLocation>
        <location evidence="1">Mitochondrion</location>
    </subcellularLocation>
</comment>
<dbReference type="InterPro" id="IPR012001">
    <property type="entry name" value="Thiamin_PyroP_enz_TPP-bd_dom"/>
</dbReference>
<dbReference type="InterPro" id="IPR045229">
    <property type="entry name" value="TPP_enz"/>
</dbReference>
<reference evidence="9 10" key="1">
    <citation type="journal article" date="2018" name="Evol. Lett.">
        <title>Horizontal gene cluster transfer increased hallucinogenic mushroom diversity.</title>
        <authorList>
            <person name="Reynolds H.T."/>
            <person name="Vijayakumar V."/>
            <person name="Gluck-Thaler E."/>
            <person name="Korotkin H.B."/>
            <person name="Matheny P.B."/>
            <person name="Slot J.C."/>
        </authorList>
    </citation>
    <scope>NUCLEOTIDE SEQUENCE [LARGE SCALE GENOMIC DNA]</scope>
    <source>
        <strain evidence="9 10">SRW20</strain>
    </source>
</reference>
<dbReference type="GO" id="GO:0000287">
    <property type="term" value="F:magnesium ion binding"/>
    <property type="evidence" value="ECO:0007669"/>
    <property type="project" value="InterPro"/>
</dbReference>